<dbReference type="KEGG" id="gtl:EP073_07960"/>
<protein>
    <submittedName>
        <fullName evidence="1">Uncharacterized protein</fullName>
    </submittedName>
</protein>
<dbReference type="EMBL" id="CP035108">
    <property type="protein sequence ID" value="QAR33336.1"/>
    <property type="molecule type" value="Genomic_DNA"/>
</dbReference>
<accession>A0A410JYR0</accession>
<proteinExistence type="predicted"/>
<name>A0A410JYR0_9BACT</name>
<evidence type="ECO:0000313" key="2">
    <source>
        <dbReference type="Proteomes" id="UP000287502"/>
    </source>
</evidence>
<organism evidence="1 2">
    <name type="scientific">Geovibrio thiophilus</name>
    <dbReference type="NCBI Taxonomy" id="139438"/>
    <lineage>
        <taxon>Bacteria</taxon>
        <taxon>Pseudomonadati</taxon>
        <taxon>Deferribacterota</taxon>
        <taxon>Deferribacteres</taxon>
        <taxon>Deferribacterales</taxon>
        <taxon>Geovibrionaceae</taxon>
        <taxon>Geovibrio</taxon>
    </lineage>
</organism>
<keyword evidence="2" id="KW-1185">Reference proteome</keyword>
<sequence length="61" mass="7463">MSEKEIKCLTCVHLRKIKMAELKDSWKMRCALTGRFMKEAKTRCRDYESETWERFVEEDEK</sequence>
<dbReference type="Proteomes" id="UP000287502">
    <property type="component" value="Chromosome"/>
</dbReference>
<dbReference type="AlphaFoldDB" id="A0A410JYR0"/>
<dbReference type="RefSeq" id="WP_128466622.1">
    <property type="nucleotide sequence ID" value="NZ_CP035108.1"/>
</dbReference>
<gene>
    <name evidence="1" type="ORF">EP073_07960</name>
</gene>
<dbReference type="OrthoDB" id="9926524at2"/>
<reference evidence="1 2" key="1">
    <citation type="submission" date="2019-01" db="EMBL/GenBank/DDBJ databases">
        <title>Geovibrio thiophilus DSM 11263, complete genome.</title>
        <authorList>
            <person name="Spring S."/>
            <person name="Bunk B."/>
            <person name="Sproer C."/>
        </authorList>
    </citation>
    <scope>NUCLEOTIDE SEQUENCE [LARGE SCALE GENOMIC DNA]</scope>
    <source>
        <strain evidence="1 2">DSM 11263</strain>
    </source>
</reference>
<evidence type="ECO:0000313" key="1">
    <source>
        <dbReference type="EMBL" id="QAR33336.1"/>
    </source>
</evidence>